<evidence type="ECO:0000256" key="2">
    <source>
        <dbReference type="ARBA" id="ARBA00022690"/>
    </source>
</evidence>
<dbReference type="InterPro" id="IPR000215">
    <property type="entry name" value="Serpin_fam"/>
</dbReference>
<dbReference type="InterPro" id="IPR042178">
    <property type="entry name" value="Serpin_sf_1"/>
</dbReference>
<dbReference type="Gene3D" id="2.30.39.10">
    <property type="entry name" value="Alpha-1-antitrypsin, domain 1"/>
    <property type="match status" value="1"/>
</dbReference>
<keyword evidence="2" id="KW-0646">Protease inhibitor</keyword>
<dbReference type="SUPFAM" id="SSF56574">
    <property type="entry name" value="Serpins"/>
    <property type="match status" value="3"/>
</dbReference>
<organism evidence="6 7">
    <name type="scientific">Vigna unguiculata</name>
    <name type="common">Cowpea</name>
    <dbReference type="NCBI Taxonomy" id="3917"/>
    <lineage>
        <taxon>Eukaryota</taxon>
        <taxon>Viridiplantae</taxon>
        <taxon>Streptophyta</taxon>
        <taxon>Embryophyta</taxon>
        <taxon>Tracheophyta</taxon>
        <taxon>Spermatophyta</taxon>
        <taxon>Magnoliopsida</taxon>
        <taxon>eudicotyledons</taxon>
        <taxon>Gunneridae</taxon>
        <taxon>Pentapetalae</taxon>
        <taxon>rosids</taxon>
        <taxon>fabids</taxon>
        <taxon>Fabales</taxon>
        <taxon>Fabaceae</taxon>
        <taxon>Papilionoideae</taxon>
        <taxon>50 kb inversion clade</taxon>
        <taxon>NPAAA clade</taxon>
        <taxon>indigoferoid/millettioid clade</taxon>
        <taxon>Phaseoleae</taxon>
        <taxon>Vigna</taxon>
    </lineage>
</organism>
<evidence type="ECO:0000313" key="7">
    <source>
        <dbReference type="Proteomes" id="UP000501690"/>
    </source>
</evidence>
<evidence type="ECO:0000256" key="1">
    <source>
        <dbReference type="ARBA" id="ARBA00009500"/>
    </source>
</evidence>
<dbReference type="CDD" id="cd02043">
    <property type="entry name" value="serpinP_plants"/>
    <property type="match status" value="1"/>
</dbReference>
<feature type="domain" description="Serpin" evidence="5">
    <location>
        <begin position="411"/>
        <end position="782"/>
    </location>
</feature>
<evidence type="ECO:0000259" key="5">
    <source>
        <dbReference type="SMART" id="SM00093"/>
    </source>
</evidence>
<dbReference type="PANTHER" id="PTHR11461">
    <property type="entry name" value="SERINE PROTEASE INHIBITOR, SERPIN"/>
    <property type="match status" value="1"/>
</dbReference>
<evidence type="ECO:0000256" key="3">
    <source>
        <dbReference type="ARBA" id="ARBA00022900"/>
    </source>
</evidence>
<dbReference type="Proteomes" id="UP000501690">
    <property type="component" value="Linkage Group LG11"/>
</dbReference>
<name>A0A4D6NV19_VIGUN</name>
<comment type="similarity">
    <text evidence="1 4">Belongs to the serpin family.</text>
</comment>
<keyword evidence="7" id="KW-1185">Reference proteome</keyword>
<dbReference type="SMART" id="SM00093">
    <property type="entry name" value="SERPIN"/>
    <property type="match status" value="1"/>
</dbReference>
<dbReference type="FunFam" id="3.30.497.10:FF:000012">
    <property type="entry name" value="Predicted protein"/>
    <property type="match status" value="1"/>
</dbReference>
<dbReference type="Pfam" id="PF00079">
    <property type="entry name" value="Serpin"/>
    <property type="match status" value="3"/>
</dbReference>
<dbReference type="InterPro" id="IPR036186">
    <property type="entry name" value="Serpin_sf"/>
</dbReference>
<dbReference type="PROSITE" id="PS00284">
    <property type="entry name" value="SERPIN"/>
    <property type="match status" value="1"/>
</dbReference>
<protein>
    <submittedName>
        <fullName evidence="6">Serpin B</fullName>
    </submittedName>
</protein>
<dbReference type="InterPro" id="IPR023796">
    <property type="entry name" value="Serpin_dom"/>
</dbReference>
<reference evidence="6 7" key="1">
    <citation type="submission" date="2019-04" db="EMBL/GenBank/DDBJ databases">
        <title>An improved genome assembly and genetic linkage map for asparagus bean, Vigna unguiculata ssp. sesquipedialis.</title>
        <authorList>
            <person name="Xia Q."/>
            <person name="Zhang R."/>
            <person name="Dong Y."/>
        </authorList>
    </citation>
    <scope>NUCLEOTIDE SEQUENCE [LARGE SCALE GENOMIC DNA]</scope>
    <source>
        <tissue evidence="6">Leaf</tissue>
    </source>
</reference>
<accession>A0A4D6NV19</accession>
<evidence type="ECO:0000313" key="6">
    <source>
        <dbReference type="EMBL" id="QCE16564.1"/>
    </source>
</evidence>
<sequence>MDLRESISNQTDVALSMTKLLLSKEARDKNFVYSPLSLHVVLSIVAAGSKGPTLDQLLSFLRSKSTDHLNSFASQLVTVVLSDAYPAGGPRLSFADGVWVQQTLPLLPSFKHLVNTDYKATLASVDFQTKSLSIREATWRENRNVKAGARHGSWSEVRKYINQMRFVNLMFKVLKYPKIGILKLASLRASVNSRIEITMDLRESISNQTDVALSMTKLLLSKEARDKNFVYSPLSLHVVLSIVAAGSKGPTLDQLLSFLRSKSTDHLNSFASQLVTVVLSDAYPAGGPRLSFADGVWVQQTLPLLPSFKHLVNTDYKATLASVDFQTKSLSIREATWRENRNVKAGARHGSWSEVRKYINQMRFVNLMFKVLKYPKIGILKLASLRASVNSRIEITMDLRESISNQTDVALSMTKLLLSKEARDKNFVYSPLSLHVVLSIVAAGSKGPTLDQLLSFLRSKSTDHLNSFASQLVTVVLSDAYPAGGPRLSFADGVWVQQTLPLLPSFKHLVNTDYKATLASVDFQTKAVEVANEVNSWAEKETNGLVKELLPAGSVDSTTRLIFANALYFKGAWNEKFDASITKDHDFHLLDGNSVKVPFMTSKKKQFIRPFDGFKVLGLPYKQGEDKRQFTMYFFLPDAKDGLPALAEKLASESGFLERKLPNHRLEVGDFRIPRFKISFGFEASDVLKELGVVLPFTVGGLTEMVESPVGQNLCVSDIFHKSFIEVNEEGTEAAAATAATIMLRSALSSSKIDFVADHPFLFLIREDLTGTVLFMGQVLDPRAG</sequence>
<evidence type="ECO:0000256" key="4">
    <source>
        <dbReference type="RuleBase" id="RU000411"/>
    </source>
</evidence>
<dbReference type="AlphaFoldDB" id="A0A4D6NV19"/>
<dbReference type="Gene3D" id="3.30.497.10">
    <property type="entry name" value="Antithrombin, subunit I, domain 2"/>
    <property type="match status" value="3"/>
</dbReference>
<dbReference type="EMBL" id="CP039355">
    <property type="protein sequence ID" value="QCE16564.1"/>
    <property type="molecule type" value="Genomic_DNA"/>
</dbReference>
<keyword evidence="3" id="KW-0722">Serine protease inhibitor</keyword>
<dbReference type="GO" id="GO:0005615">
    <property type="term" value="C:extracellular space"/>
    <property type="evidence" value="ECO:0007669"/>
    <property type="project" value="InterPro"/>
</dbReference>
<dbReference type="InterPro" id="IPR023795">
    <property type="entry name" value="Serpin_CS"/>
</dbReference>
<dbReference type="GO" id="GO:0004867">
    <property type="term" value="F:serine-type endopeptidase inhibitor activity"/>
    <property type="evidence" value="ECO:0007669"/>
    <property type="project" value="UniProtKB-KW"/>
</dbReference>
<dbReference type="InterPro" id="IPR042185">
    <property type="entry name" value="Serpin_sf_2"/>
</dbReference>
<gene>
    <name evidence="6" type="ORF">DEO72_LG11g3581</name>
</gene>
<dbReference type="PANTHER" id="PTHR11461:SF211">
    <property type="entry name" value="GH10112P-RELATED"/>
    <property type="match status" value="1"/>
</dbReference>
<proteinExistence type="inferred from homology"/>